<evidence type="ECO:0000256" key="2">
    <source>
        <dbReference type="ARBA" id="ARBA00023015"/>
    </source>
</evidence>
<dbReference type="GO" id="GO:0003700">
    <property type="term" value="F:DNA-binding transcription factor activity"/>
    <property type="evidence" value="ECO:0007669"/>
    <property type="project" value="InterPro"/>
</dbReference>
<organism evidence="6 7">
    <name type="scientific">Lichenifustis flavocetrariae</name>
    <dbReference type="NCBI Taxonomy" id="2949735"/>
    <lineage>
        <taxon>Bacteria</taxon>
        <taxon>Pseudomonadati</taxon>
        <taxon>Pseudomonadota</taxon>
        <taxon>Alphaproteobacteria</taxon>
        <taxon>Hyphomicrobiales</taxon>
        <taxon>Lichenihabitantaceae</taxon>
        <taxon>Lichenifustis</taxon>
    </lineage>
</organism>
<dbReference type="AlphaFoldDB" id="A0AA41Z2V0"/>
<dbReference type="SUPFAM" id="SSF46785">
    <property type="entry name" value="Winged helix' DNA-binding domain"/>
    <property type="match status" value="1"/>
</dbReference>
<dbReference type="InterPro" id="IPR000847">
    <property type="entry name" value="LysR_HTH_N"/>
</dbReference>
<dbReference type="PROSITE" id="PS50931">
    <property type="entry name" value="HTH_LYSR"/>
    <property type="match status" value="1"/>
</dbReference>
<keyword evidence="4" id="KW-0804">Transcription</keyword>
<keyword evidence="7" id="KW-1185">Reference proteome</keyword>
<evidence type="ECO:0000256" key="3">
    <source>
        <dbReference type="ARBA" id="ARBA00023125"/>
    </source>
</evidence>
<evidence type="ECO:0000259" key="5">
    <source>
        <dbReference type="PROSITE" id="PS50931"/>
    </source>
</evidence>
<dbReference type="Pfam" id="PF03466">
    <property type="entry name" value="LysR_substrate"/>
    <property type="match status" value="1"/>
</dbReference>
<protein>
    <submittedName>
        <fullName evidence="6">LysR family transcriptional regulator</fullName>
    </submittedName>
</protein>
<keyword evidence="2" id="KW-0805">Transcription regulation</keyword>
<comment type="similarity">
    <text evidence="1">Belongs to the LysR transcriptional regulatory family.</text>
</comment>
<proteinExistence type="inferred from homology"/>
<dbReference type="FunFam" id="1.10.10.10:FF:000001">
    <property type="entry name" value="LysR family transcriptional regulator"/>
    <property type="match status" value="1"/>
</dbReference>
<dbReference type="InterPro" id="IPR036390">
    <property type="entry name" value="WH_DNA-bd_sf"/>
</dbReference>
<evidence type="ECO:0000313" key="6">
    <source>
        <dbReference type="EMBL" id="MCW6509503.1"/>
    </source>
</evidence>
<dbReference type="Gene3D" id="1.10.10.10">
    <property type="entry name" value="Winged helix-like DNA-binding domain superfamily/Winged helix DNA-binding domain"/>
    <property type="match status" value="1"/>
</dbReference>
<accession>A0AA41Z2V0</accession>
<keyword evidence="3" id="KW-0238">DNA-binding</keyword>
<evidence type="ECO:0000256" key="4">
    <source>
        <dbReference type="ARBA" id="ARBA00023163"/>
    </source>
</evidence>
<reference evidence="6" key="1">
    <citation type="submission" date="2022-05" db="EMBL/GenBank/DDBJ databases">
        <authorList>
            <person name="Pankratov T."/>
        </authorList>
    </citation>
    <scope>NUCLEOTIDE SEQUENCE</scope>
    <source>
        <strain evidence="6">BP6-180914</strain>
    </source>
</reference>
<comment type="caution">
    <text evidence="6">The sequence shown here is derived from an EMBL/GenBank/DDBJ whole genome shotgun (WGS) entry which is preliminary data.</text>
</comment>
<dbReference type="EMBL" id="JAMOIM010000010">
    <property type="protein sequence ID" value="MCW6509503.1"/>
    <property type="molecule type" value="Genomic_DNA"/>
</dbReference>
<dbReference type="PRINTS" id="PR00039">
    <property type="entry name" value="HTHLYSR"/>
</dbReference>
<dbReference type="InterPro" id="IPR005119">
    <property type="entry name" value="LysR_subst-bd"/>
</dbReference>
<dbReference type="Gene3D" id="3.40.190.10">
    <property type="entry name" value="Periplasmic binding protein-like II"/>
    <property type="match status" value="2"/>
</dbReference>
<dbReference type="SUPFAM" id="SSF53850">
    <property type="entry name" value="Periplasmic binding protein-like II"/>
    <property type="match status" value="1"/>
</dbReference>
<feature type="domain" description="HTH lysR-type" evidence="5">
    <location>
        <begin position="5"/>
        <end position="62"/>
    </location>
</feature>
<dbReference type="InterPro" id="IPR050176">
    <property type="entry name" value="LTTR"/>
</dbReference>
<dbReference type="PANTHER" id="PTHR30579">
    <property type="entry name" value="TRANSCRIPTIONAL REGULATOR"/>
    <property type="match status" value="1"/>
</dbReference>
<dbReference type="PANTHER" id="PTHR30579:SF7">
    <property type="entry name" value="HTH-TYPE TRANSCRIPTIONAL REGULATOR LRHA-RELATED"/>
    <property type="match status" value="1"/>
</dbReference>
<dbReference type="RefSeq" id="WP_282585875.1">
    <property type="nucleotide sequence ID" value="NZ_JAMOIM010000010.1"/>
</dbReference>
<dbReference type="InterPro" id="IPR036388">
    <property type="entry name" value="WH-like_DNA-bd_sf"/>
</dbReference>
<evidence type="ECO:0000256" key="1">
    <source>
        <dbReference type="ARBA" id="ARBA00009437"/>
    </source>
</evidence>
<name>A0AA41Z2V0_9HYPH</name>
<evidence type="ECO:0000313" key="7">
    <source>
        <dbReference type="Proteomes" id="UP001165667"/>
    </source>
</evidence>
<dbReference type="GO" id="GO:0003677">
    <property type="term" value="F:DNA binding"/>
    <property type="evidence" value="ECO:0007669"/>
    <property type="project" value="UniProtKB-KW"/>
</dbReference>
<dbReference type="Proteomes" id="UP001165667">
    <property type="component" value="Unassembled WGS sequence"/>
</dbReference>
<dbReference type="Pfam" id="PF00126">
    <property type="entry name" value="HTH_1"/>
    <property type="match status" value="1"/>
</dbReference>
<sequence>MATLLDMDQLRTFVAIVDTGSFTRAAEAVHKTQSAVSMQMKKLEERIGRAIFARDGRASKLTEDGIRLADYARRIVRLNGEALASFADQELAGHVRLGLPDDYADRYLPEILVRFSDLNPRVEVTVVCEPTPMLVSRIAAADLDLAIITHVESRGRVSIIRTERLLWVTSSRHSVHESTPLPLALGRLDCTWRHAATLRLEDVGKPFRVLYASWNSTAVGAAVLAGLAVSVLPESALRPGMRVLGPSDGFPALPSCKIALLRNTVESSPLADALAALIVSSLDNMSGAQSSDVPDLAYA</sequence>
<gene>
    <name evidence="6" type="ORF">M8523_15895</name>
</gene>